<feature type="compositionally biased region" description="Basic residues" evidence="1">
    <location>
        <begin position="13"/>
        <end position="23"/>
    </location>
</feature>
<dbReference type="AlphaFoldDB" id="A0A183Q0L7"/>
<feature type="region of interest" description="Disordered" evidence="1">
    <location>
        <begin position="1"/>
        <end position="23"/>
    </location>
</feature>
<sequence length="60" mass="7457">MMRTTTMTTTTRTRIKKKKNPKKNKYNQYKHVNYHNQFIYQIKLITIKSIFNQIYHIHLN</sequence>
<name>A0A183Q0L7_9TREM</name>
<dbReference type="Proteomes" id="UP000269396">
    <property type="component" value="Unassembled WGS sequence"/>
</dbReference>
<proteinExistence type="predicted"/>
<feature type="compositionally biased region" description="Low complexity" evidence="1">
    <location>
        <begin position="1"/>
        <end position="12"/>
    </location>
</feature>
<accession>A0A183Q0L7</accession>
<evidence type="ECO:0000313" key="2">
    <source>
        <dbReference type="EMBL" id="VDP81714.1"/>
    </source>
</evidence>
<organism evidence="2 3">
    <name type="scientific">Schistosoma mattheei</name>
    <dbReference type="NCBI Taxonomy" id="31246"/>
    <lineage>
        <taxon>Eukaryota</taxon>
        <taxon>Metazoa</taxon>
        <taxon>Spiralia</taxon>
        <taxon>Lophotrochozoa</taxon>
        <taxon>Platyhelminthes</taxon>
        <taxon>Trematoda</taxon>
        <taxon>Digenea</taxon>
        <taxon>Strigeidida</taxon>
        <taxon>Schistosomatoidea</taxon>
        <taxon>Schistosomatidae</taxon>
        <taxon>Schistosoma</taxon>
    </lineage>
</organism>
<keyword evidence="3" id="KW-1185">Reference proteome</keyword>
<protein>
    <submittedName>
        <fullName evidence="2">Uncharacterized protein</fullName>
    </submittedName>
</protein>
<dbReference type="EMBL" id="UZAL01043760">
    <property type="protein sequence ID" value="VDP81714.1"/>
    <property type="molecule type" value="Genomic_DNA"/>
</dbReference>
<reference evidence="2 3" key="1">
    <citation type="submission" date="2018-11" db="EMBL/GenBank/DDBJ databases">
        <authorList>
            <consortium name="Pathogen Informatics"/>
        </authorList>
    </citation>
    <scope>NUCLEOTIDE SEQUENCE [LARGE SCALE GENOMIC DNA]</scope>
    <source>
        <strain>Denwood</strain>
        <strain evidence="3">Zambia</strain>
    </source>
</reference>
<evidence type="ECO:0000313" key="3">
    <source>
        <dbReference type="Proteomes" id="UP000269396"/>
    </source>
</evidence>
<gene>
    <name evidence="2" type="ORF">SMTD_LOCUS20153</name>
</gene>
<evidence type="ECO:0000256" key="1">
    <source>
        <dbReference type="SAM" id="MobiDB-lite"/>
    </source>
</evidence>